<protein>
    <recommendedName>
        <fullName evidence="2">DUF6535 domain-containing protein</fullName>
    </recommendedName>
</protein>
<organism evidence="3 4">
    <name type="scientific">Mycena metata</name>
    <dbReference type="NCBI Taxonomy" id="1033252"/>
    <lineage>
        <taxon>Eukaryota</taxon>
        <taxon>Fungi</taxon>
        <taxon>Dikarya</taxon>
        <taxon>Basidiomycota</taxon>
        <taxon>Agaricomycotina</taxon>
        <taxon>Agaricomycetes</taxon>
        <taxon>Agaricomycetidae</taxon>
        <taxon>Agaricales</taxon>
        <taxon>Marasmiineae</taxon>
        <taxon>Mycenaceae</taxon>
        <taxon>Mycena</taxon>
    </lineage>
</organism>
<evidence type="ECO:0000313" key="4">
    <source>
        <dbReference type="Proteomes" id="UP001215598"/>
    </source>
</evidence>
<dbReference type="Proteomes" id="UP001215598">
    <property type="component" value="Unassembled WGS sequence"/>
</dbReference>
<name>A0AAD7JQ35_9AGAR</name>
<sequence length="599" mass="66168">MSTADDPPAFSQSDNDRLIAALQTCFVDLARSKKSKAKSELYRAVEALKPQLPTTDKKTAFWTSYMKLADEHDKEFQAKYSTDLDTALIFSGLFSAVASAFVIQIEPQLATDPPKIIVIVQCLLYASLSATLLAALLAVLGKQWLMYYQAAGSRGTIDERGRERQRKFDGLVKWKFEAVLQAFPLLLQFALLLFASSISVYLWTVHHSVAILVTALTALGFGSCIVILVSATIFSDCPFQTPLGPPLRQAPGIFLNTVKRIGGTLQPVLEGLHTAISKPLGTIFRVAALQAIFTQLRDTTCRFWPLVSRFGRSKFDLLPRFMSRVLPSTKEPDPYTEYKSIEVSPEVPAVLWALTTSTDPAMITVAADFGVDLQWPQLNSDQSSETLMDRLWSTARHSCVESSRTVRPGMSHLVVVCGKLYCALSLQLPPNRPHSLSSMKIDATGEYAAILQIWVWSDNVKVELPGDSTTTVKWVLHILPSLDIPSKDKIQYLARKFPMEVQADMQIFTNFLCCVGAAAVPVEPWLMRTVDKRGLCYLLMARFFIALRNLAATDAEVTIKLLDIAAQMAPRSGDVRLFQPVSQSSGGLARCSSDGGKTR</sequence>
<dbReference type="EMBL" id="JARKIB010000018">
    <property type="protein sequence ID" value="KAJ7769413.1"/>
    <property type="molecule type" value="Genomic_DNA"/>
</dbReference>
<evidence type="ECO:0000256" key="1">
    <source>
        <dbReference type="SAM" id="Phobius"/>
    </source>
</evidence>
<keyword evidence="1" id="KW-0812">Transmembrane</keyword>
<reference evidence="3" key="1">
    <citation type="submission" date="2023-03" db="EMBL/GenBank/DDBJ databases">
        <title>Massive genome expansion in bonnet fungi (Mycena s.s.) driven by repeated elements and novel gene families across ecological guilds.</title>
        <authorList>
            <consortium name="Lawrence Berkeley National Laboratory"/>
            <person name="Harder C.B."/>
            <person name="Miyauchi S."/>
            <person name="Viragh M."/>
            <person name="Kuo A."/>
            <person name="Thoen E."/>
            <person name="Andreopoulos B."/>
            <person name="Lu D."/>
            <person name="Skrede I."/>
            <person name="Drula E."/>
            <person name="Henrissat B."/>
            <person name="Morin E."/>
            <person name="Kohler A."/>
            <person name="Barry K."/>
            <person name="LaButti K."/>
            <person name="Morin E."/>
            <person name="Salamov A."/>
            <person name="Lipzen A."/>
            <person name="Mereny Z."/>
            <person name="Hegedus B."/>
            <person name="Baldrian P."/>
            <person name="Stursova M."/>
            <person name="Weitz H."/>
            <person name="Taylor A."/>
            <person name="Grigoriev I.V."/>
            <person name="Nagy L.G."/>
            <person name="Martin F."/>
            <person name="Kauserud H."/>
        </authorList>
    </citation>
    <scope>NUCLEOTIDE SEQUENCE</scope>
    <source>
        <strain evidence="3">CBHHK182m</strain>
    </source>
</reference>
<keyword evidence="4" id="KW-1185">Reference proteome</keyword>
<keyword evidence="1" id="KW-1133">Transmembrane helix</keyword>
<keyword evidence="1" id="KW-0472">Membrane</keyword>
<feature type="transmembrane region" description="Helical" evidence="1">
    <location>
        <begin position="84"/>
        <end position="104"/>
    </location>
</feature>
<accession>A0AAD7JQ35</accession>
<dbReference type="InterPro" id="IPR045338">
    <property type="entry name" value="DUF6535"/>
</dbReference>
<proteinExistence type="predicted"/>
<dbReference type="Pfam" id="PF20153">
    <property type="entry name" value="DUF6535"/>
    <property type="match status" value="1"/>
</dbReference>
<gene>
    <name evidence="3" type="ORF">B0H16DRAFT_255362</name>
</gene>
<dbReference type="AlphaFoldDB" id="A0AAD7JQ35"/>
<comment type="caution">
    <text evidence="3">The sequence shown here is derived from an EMBL/GenBank/DDBJ whole genome shotgun (WGS) entry which is preliminary data.</text>
</comment>
<evidence type="ECO:0000259" key="2">
    <source>
        <dbReference type="Pfam" id="PF20153"/>
    </source>
</evidence>
<feature type="transmembrane region" description="Helical" evidence="1">
    <location>
        <begin position="116"/>
        <end position="140"/>
    </location>
</feature>
<feature type="domain" description="DUF6535" evidence="2">
    <location>
        <begin position="110"/>
        <end position="204"/>
    </location>
</feature>
<evidence type="ECO:0000313" key="3">
    <source>
        <dbReference type="EMBL" id="KAJ7769413.1"/>
    </source>
</evidence>
<feature type="transmembrane region" description="Helical" evidence="1">
    <location>
        <begin position="209"/>
        <end position="234"/>
    </location>
</feature>
<feature type="transmembrane region" description="Helical" evidence="1">
    <location>
        <begin position="183"/>
        <end position="203"/>
    </location>
</feature>